<dbReference type="EMBL" id="LAZR01051983">
    <property type="protein sequence ID" value="KKK83967.1"/>
    <property type="molecule type" value="Genomic_DNA"/>
</dbReference>
<evidence type="ECO:0000313" key="2">
    <source>
        <dbReference type="EMBL" id="KKK83967.1"/>
    </source>
</evidence>
<accession>A0A0F9ART1</accession>
<organism evidence="1">
    <name type="scientific">marine sediment metagenome</name>
    <dbReference type="NCBI Taxonomy" id="412755"/>
    <lineage>
        <taxon>unclassified sequences</taxon>
        <taxon>metagenomes</taxon>
        <taxon>ecological metagenomes</taxon>
    </lineage>
</organism>
<dbReference type="EMBL" id="LAZR01053243">
    <property type="protein sequence ID" value="KKK81169.1"/>
    <property type="molecule type" value="Genomic_DNA"/>
</dbReference>
<evidence type="ECO:0000313" key="1">
    <source>
        <dbReference type="EMBL" id="KKK81169.1"/>
    </source>
</evidence>
<sequence length="68" mass="8135">MTEAVNRLRRYAANLRKVNKRDAPSVDFGLDVLDDIIRDFEWEQRDMVRKKDAPEIVAEAKEEPYRRE</sequence>
<protein>
    <submittedName>
        <fullName evidence="1">Uncharacterized protein</fullName>
    </submittedName>
</protein>
<proteinExistence type="predicted"/>
<reference evidence="1" key="1">
    <citation type="journal article" date="2015" name="Nature">
        <title>Complex archaea that bridge the gap between prokaryotes and eukaryotes.</title>
        <authorList>
            <person name="Spang A."/>
            <person name="Saw J.H."/>
            <person name="Jorgensen S.L."/>
            <person name="Zaremba-Niedzwiedzka K."/>
            <person name="Martijn J."/>
            <person name="Lind A.E."/>
            <person name="van Eijk R."/>
            <person name="Schleper C."/>
            <person name="Guy L."/>
            <person name="Ettema T.J."/>
        </authorList>
    </citation>
    <scope>NUCLEOTIDE SEQUENCE</scope>
</reference>
<dbReference type="AlphaFoldDB" id="A0A0F9ART1"/>
<comment type="caution">
    <text evidence="1">The sequence shown here is derived from an EMBL/GenBank/DDBJ whole genome shotgun (WGS) entry which is preliminary data.</text>
</comment>
<gene>
    <name evidence="2" type="ORF">LCGC14_2788070</name>
    <name evidence="1" type="ORF">LCGC14_2816170</name>
</gene>
<name>A0A0F9ART1_9ZZZZ</name>